<feature type="compositionally biased region" description="Polar residues" evidence="1">
    <location>
        <begin position="536"/>
        <end position="548"/>
    </location>
</feature>
<sequence length="844" mass="92129">MAEREEEGLRAVPEMAKDRRGWECARTAALKDEPCGQSSAPKGPDVLSAAQQTAGAQGSRPGRRCKGKKRGATATEIQSEATALKKELLVPMSLMAAPSDSSFSAQTVSLLTASMDGCAGAEKVRCYLRRKALRYELIPKLSGYSQTALGRREDEPLSPQVSPETRSLQFSPEPLAGATDVAAGWGGAGTEQRRPQRRGGPGTDVTCQQASVPLRRGSPLAPRGWHTLRPSTHAAWGARGSCFLRCREPSTRNRKGGQRATKVDRRAKQSGQQARPWFSQRAHACMQATSTLRHAGPRLASTLNLHNVNLLSAAGVPKAQGMPWPWLEPIWRFRRRLQGEGRRSKLDSCPGRPLHHGWFWVIPGPDGRRREGGKPRSEVIYPAAPERRRKDVMFTKPQTRRERGHWPAQFASINPPDREILWCKSIMYVRAQAQILDSSSSSSPSYGLGPPPLPHLAAMPSKWPAKPALTKGPSVPSRPPHRPHQPPGPSTEPTEAPGPPALLSASLRAVGPVGRTRDNDPKPDSSSSPWRRCNATLESATRHGQSCQKRARAQRRQLPPAPLWAQAPSVAPTPGGHLPRHGHLHHRAPDGSDPPSSRARPGETQAKLLHQALSCRAVIAAQHPLSWMARSRSSIRTSPKLEVHTSAATAFPKIVRPSGKKACRPPLARIGQRPAPLPTANPWRQRRELAAALQEFLSQLFAVALLLPAGASTLASFPRRRKNGMPLMTMGFCPGSGDLTGRSEDGIQAAWVHEYEILTPGCRAGRAGCRPLDEKSTPSRPRTRCPNKQWAPSFRLWQNQSSVGLIWSPETLPNGFEYQKQGSTVGASDDNWHSSVEFGRGCRP</sequence>
<feature type="region of interest" description="Disordered" evidence="1">
    <location>
        <begin position="148"/>
        <end position="171"/>
    </location>
</feature>
<organism evidence="2 3">
    <name type="scientific">Purpureocillium lilacinum</name>
    <name type="common">Paecilomyces lilacinus</name>
    <dbReference type="NCBI Taxonomy" id="33203"/>
    <lineage>
        <taxon>Eukaryota</taxon>
        <taxon>Fungi</taxon>
        <taxon>Dikarya</taxon>
        <taxon>Ascomycota</taxon>
        <taxon>Pezizomycotina</taxon>
        <taxon>Sordariomycetes</taxon>
        <taxon>Hypocreomycetidae</taxon>
        <taxon>Hypocreales</taxon>
        <taxon>Ophiocordycipitaceae</taxon>
        <taxon>Purpureocillium</taxon>
    </lineage>
</organism>
<name>A0A2U3EPC3_PURLI</name>
<evidence type="ECO:0000256" key="1">
    <source>
        <dbReference type="SAM" id="MobiDB-lite"/>
    </source>
</evidence>
<reference evidence="2 3" key="1">
    <citation type="journal article" date="2016" name="Front. Microbiol.">
        <title>Genome and transcriptome sequences reveal the specific parasitism of the nematophagous Purpureocillium lilacinum 36-1.</title>
        <authorList>
            <person name="Xie J."/>
            <person name="Li S."/>
            <person name="Mo C."/>
            <person name="Xiao X."/>
            <person name="Peng D."/>
            <person name="Wang G."/>
            <person name="Xiao Y."/>
        </authorList>
    </citation>
    <scope>NUCLEOTIDE SEQUENCE [LARGE SCALE GENOMIC DNA]</scope>
    <source>
        <strain evidence="2 3">36-1</strain>
    </source>
</reference>
<feature type="region of interest" description="Disordered" evidence="1">
    <location>
        <begin position="1"/>
        <end position="20"/>
    </location>
</feature>
<feature type="region of interest" description="Disordered" evidence="1">
    <location>
        <begin position="32"/>
        <end position="74"/>
    </location>
</feature>
<feature type="region of interest" description="Disordered" evidence="1">
    <location>
        <begin position="658"/>
        <end position="680"/>
    </location>
</feature>
<protein>
    <submittedName>
        <fullName evidence="2">Uncharacterized protein</fullName>
    </submittedName>
</protein>
<accession>A0A2U3EPC3</accession>
<feature type="region of interest" description="Disordered" evidence="1">
    <location>
        <begin position="184"/>
        <end position="207"/>
    </location>
</feature>
<proteinExistence type="predicted"/>
<dbReference type="Proteomes" id="UP000245956">
    <property type="component" value="Unassembled WGS sequence"/>
</dbReference>
<feature type="compositionally biased region" description="Pro residues" evidence="1">
    <location>
        <begin position="485"/>
        <end position="500"/>
    </location>
</feature>
<gene>
    <name evidence="2" type="ORF">PCL_03548</name>
</gene>
<feature type="compositionally biased region" description="Low complexity" evidence="1">
    <location>
        <begin position="49"/>
        <end position="58"/>
    </location>
</feature>
<feature type="compositionally biased region" description="Basic residues" evidence="1">
    <location>
        <begin position="61"/>
        <end position="71"/>
    </location>
</feature>
<feature type="compositionally biased region" description="Polar residues" evidence="1">
    <location>
        <begin position="159"/>
        <end position="170"/>
    </location>
</feature>
<evidence type="ECO:0000313" key="3">
    <source>
        <dbReference type="Proteomes" id="UP000245956"/>
    </source>
</evidence>
<dbReference type="AlphaFoldDB" id="A0A2U3EPC3"/>
<dbReference type="EMBL" id="LCWV01000001">
    <property type="protein sequence ID" value="PWI76354.1"/>
    <property type="molecule type" value="Genomic_DNA"/>
</dbReference>
<feature type="compositionally biased region" description="Low complexity" evidence="1">
    <location>
        <begin position="438"/>
        <end position="448"/>
    </location>
</feature>
<comment type="caution">
    <text evidence="2">The sequence shown here is derived from an EMBL/GenBank/DDBJ whole genome shotgun (WGS) entry which is preliminary data.</text>
</comment>
<evidence type="ECO:0000313" key="2">
    <source>
        <dbReference type="EMBL" id="PWI76354.1"/>
    </source>
</evidence>
<feature type="region of interest" description="Disordered" evidence="1">
    <location>
        <begin position="438"/>
        <end position="604"/>
    </location>
</feature>
<feature type="region of interest" description="Disordered" evidence="1">
    <location>
        <begin position="248"/>
        <end position="276"/>
    </location>
</feature>